<dbReference type="RefSeq" id="WP_378119703.1">
    <property type="nucleotide sequence ID" value="NZ_JBHRTF010000004.1"/>
</dbReference>
<dbReference type="CDD" id="cd11386">
    <property type="entry name" value="MCP_signal"/>
    <property type="match status" value="1"/>
</dbReference>
<accession>A0ABV7FJS9</accession>
<evidence type="ECO:0000256" key="2">
    <source>
        <dbReference type="ARBA" id="ARBA00023224"/>
    </source>
</evidence>
<dbReference type="Gene3D" id="1.10.287.950">
    <property type="entry name" value="Methyl-accepting chemotaxis protein"/>
    <property type="match status" value="1"/>
</dbReference>
<keyword evidence="5" id="KW-0812">Transmembrane</keyword>
<evidence type="ECO:0000259" key="6">
    <source>
        <dbReference type="PROSITE" id="PS50111"/>
    </source>
</evidence>
<dbReference type="PROSITE" id="PS50111">
    <property type="entry name" value="CHEMOTAXIS_TRANSDUC_2"/>
    <property type="match status" value="1"/>
</dbReference>
<evidence type="ECO:0000256" key="3">
    <source>
        <dbReference type="ARBA" id="ARBA00029447"/>
    </source>
</evidence>
<keyword evidence="5" id="KW-0472">Membrane</keyword>
<dbReference type="Pfam" id="PF00015">
    <property type="entry name" value="MCPsignal"/>
    <property type="match status" value="1"/>
</dbReference>
<dbReference type="PANTHER" id="PTHR32089:SF117">
    <property type="entry name" value="METHYL ACCEPTING SENSORY TRANSDUCER WITH CACHE_1 SMALL MOLECULE BINDING DOMAIN"/>
    <property type="match status" value="1"/>
</dbReference>
<keyword evidence="9" id="KW-1185">Reference proteome</keyword>
<evidence type="ECO:0000313" key="8">
    <source>
        <dbReference type="EMBL" id="MFC3116449.1"/>
    </source>
</evidence>
<dbReference type="InterPro" id="IPR004090">
    <property type="entry name" value="Chemotax_Me-accpt_rcpt"/>
</dbReference>
<dbReference type="PROSITE" id="PS50885">
    <property type="entry name" value="HAMP"/>
    <property type="match status" value="1"/>
</dbReference>
<organism evidence="8 9">
    <name type="scientific">Cellvibrio fontiphilus</name>
    <dbReference type="NCBI Taxonomy" id="1815559"/>
    <lineage>
        <taxon>Bacteria</taxon>
        <taxon>Pseudomonadati</taxon>
        <taxon>Pseudomonadota</taxon>
        <taxon>Gammaproteobacteria</taxon>
        <taxon>Cellvibrionales</taxon>
        <taxon>Cellvibrionaceae</taxon>
        <taxon>Cellvibrio</taxon>
    </lineage>
</organism>
<dbReference type="Gene3D" id="3.30.450.20">
    <property type="entry name" value="PAS domain"/>
    <property type="match status" value="1"/>
</dbReference>
<dbReference type="CDD" id="cd06225">
    <property type="entry name" value="HAMP"/>
    <property type="match status" value="1"/>
</dbReference>
<gene>
    <name evidence="8" type="ORF">ACFODX_12830</name>
</gene>
<dbReference type="SMART" id="SM00283">
    <property type="entry name" value="MA"/>
    <property type="match status" value="1"/>
</dbReference>
<feature type="transmembrane region" description="Helical" evidence="5">
    <location>
        <begin position="351"/>
        <end position="370"/>
    </location>
</feature>
<dbReference type="EMBL" id="JBHRTF010000004">
    <property type="protein sequence ID" value="MFC3116449.1"/>
    <property type="molecule type" value="Genomic_DNA"/>
</dbReference>
<comment type="similarity">
    <text evidence="3">Belongs to the methyl-accepting chemotaxis (MCP) protein family.</text>
</comment>
<protein>
    <submittedName>
        <fullName evidence="8">Methyl-accepting chemotaxis protein</fullName>
    </submittedName>
</protein>
<feature type="domain" description="Methyl-accepting transducer" evidence="6">
    <location>
        <begin position="430"/>
        <end position="666"/>
    </location>
</feature>
<dbReference type="InterPro" id="IPR003660">
    <property type="entry name" value="HAMP_dom"/>
</dbReference>
<comment type="subcellular location">
    <subcellularLocation>
        <location evidence="1">Membrane</location>
    </subcellularLocation>
</comment>
<evidence type="ECO:0000256" key="5">
    <source>
        <dbReference type="SAM" id="Phobius"/>
    </source>
</evidence>
<name>A0ABV7FJS9_9GAMM</name>
<comment type="caution">
    <text evidence="8">The sequence shown here is derived from an EMBL/GenBank/DDBJ whole genome shotgun (WGS) entry which is preliminary data.</text>
</comment>
<evidence type="ECO:0000256" key="1">
    <source>
        <dbReference type="ARBA" id="ARBA00004370"/>
    </source>
</evidence>
<dbReference type="Pfam" id="PF00672">
    <property type="entry name" value="HAMP"/>
    <property type="match status" value="1"/>
</dbReference>
<dbReference type="CDD" id="cd12913">
    <property type="entry name" value="PDC1_MCP_like"/>
    <property type="match status" value="1"/>
</dbReference>
<dbReference type="SMART" id="SM00304">
    <property type="entry name" value="HAMP"/>
    <property type="match status" value="1"/>
</dbReference>
<dbReference type="PRINTS" id="PR00260">
    <property type="entry name" value="CHEMTRNSDUCR"/>
</dbReference>
<evidence type="ECO:0000259" key="7">
    <source>
        <dbReference type="PROSITE" id="PS50885"/>
    </source>
</evidence>
<evidence type="ECO:0000256" key="4">
    <source>
        <dbReference type="PROSITE-ProRule" id="PRU00284"/>
    </source>
</evidence>
<sequence>MNALSLRFKLSLSVALILAFSMGTLSFVAWKSMSNNARESIARSEASMKETINHRLLEIAQVSALETSSLLNRNFDVALHLASILSGTAHGSGTPLSRAQVKQMAFDMLVATPSASSIYAQFDTNGYDNRDSEFLGDTNYSSETGSMGIYWVAESSGPVFSQVSYADQYDATLDTNGLRKAEWYLCSRDNRKPCLMEPYLYEVTPGKQVLLTSLVAPVLANNQFRGVAGIDIDLPVLQTNLVAQSASLYNGQTSMYLLSPRNTVVASSLHPEFVGKPLQAGDPALFGVLEANNSNQFIHQDQIITIQPIKADAVATEWRMVIVTPSSIAYQVVDELSQSMQESSVSTARNMIGLAIILLVVFVAVVSFWIKKSTQPIVNMSEMMRDLASSDGDLTRKLIPSNDRELIDMADGFNDFTEKLRAMILALKADSIRLKEQSNSLTGTSKNTRSATEIQVEQIQNIMTAIHEMSATANEVAKLASNTSSDSQASVKEINNARDLFQRTLEEFKGVATDFSNSSQNIQRVAESSHRISGITDVIQSIAAQTNLLALNAAIEAARAGEQGRGFAVVADEVRSLAARTQQSTEEIKNLIQGLQQQVDQTVVQINQNTQRVGDTLSEAEHAYERLTTATQGINSITDSAYQVAAAAEEQNQVTEEINRNISAIGDATQELERLSQSVFSASGSVDKITQDIDGHLSQLRC</sequence>
<dbReference type="Proteomes" id="UP001595555">
    <property type="component" value="Unassembled WGS sequence"/>
</dbReference>
<reference evidence="9" key="1">
    <citation type="journal article" date="2019" name="Int. J. Syst. Evol. Microbiol.">
        <title>The Global Catalogue of Microorganisms (GCM) 10K type strain sequencing project: providing services to taxonomists for standard genome sequencing and annotation.</title>
        <authorList>
            <consortium name="The Broad Institute Genomics Platform"/>
            <consortium name="The Broad Institute Genome Sequencing Center for Infectious Disease"/>
            <person name="Wu L."/>
            <person name="Ma J."/>
        </authorList>
    </citation>
    <scope>NUCLEOTIDE SEQUENCE [LARGE SCALE GENOMIC DNA]</scope>
    <source>
        <strain evidence="9">KCTC 52237</strain>
    </source>
</reference>
<dbReference type="InterPro" id="IPR004089">
    <property type="entry name" value="MCPsignal_dom"/>
</dbReference>
<proteinExistence type="inferred from homology"/>
<dbReference type="SUPFAM" id="SSF58104">
    <property type="entry name" value="Methyl-accepting chemotaxis protein (MCP) signaling domain"/>
    <property type="match status" value="1"/>
</dbReference>
<feature type="domain" description="HAMP" evidence="7">
    <location>
        <begin position="371"/>
        <end position="425"/>
    </location>
</feature>
<evidence type="ECO:0000313" key="9">
    <source>
        <dbReference type="Proteomes" id="UP001595555"/>
    </source>
</evidence>
<keyword evidence="5" id="KW-1133">Transmembrane helix</keyword>
<keyword evidence="2 4" id="KW-0807">Transducer</keyword>
<dbReference type="PANTHER" id="PTHR32089">
    <property type="entry name" value="METHYL-ACCEPTING CHEMOTAXIS PROTEIN MCPB"/>
    <property type="match status" value="1"/>
</dbReference>